<sequence length="89" mass="10341">MSRAGHHQRQIPFCAPLRSFREAFGAVARSTSVPVLHAKATRICSLEVTKVTYLTTERLQRHPREHRADPRETITAMFDRDEKLEIEQR</sequence>
<evidence type="ECO:0000313" key="2">
    <source>
        <dbReference type="EMBL" id="OAJ64111.1"/>
    </source>
</evidence>
<name>A0A1A9NBN4_9BURK</name>
<dbReference type="Proteomes" id="UP000078116">
    <property type="component" value="Unassembled WGS sequence"/>
</dbReference>
<proteinExistence type="predicted"/>
<dbReference type="EMBL" id="LXKA01000110">
    <property type="protein sequence ID" value="OAJ64111.1"/>
    <property type="molecule type" value="Genomic_DNA"/>
</dbReference>
<evidence type="ECO:0000313" key="3">
    <source>
        <dbReference type="Proteomes" id="UP000078116"/>
    </source>
</evidence>
<accession>A0A1A9NBN4</accession>
<reference evidence="2 3" key="1">
    <citation type="submission" date="2016-04" db="EMBL/GenBank/DDBJ databases">
        <title>Reclassification of Paraburkholderia panaciterrae (Farh et al. 2015) Dobritsa &amp; Samadpour 2016 as a later homotypic synonym of Paraburkholderia ginsengiterrae (Farh et al. 2015) Dobritsa &amp; Samadpour 2016.</title>
        <authorList>
            <person name="Dobritsa A.P."/>
            <person name="Kutumbaka K."/>
            <person name="Samadpour M."/>
        </authorList>
    </citation>
    <scope>NUCLEOTIDE SEQUENCE [LARGE SCALE GENOMIC DNA]</scope>
    <source>
        <strain evidence="2 3">DCY85</strain>
    </source>
</reference>
<gene>
    <name evidence="2" type="ORF">A6V37_01025</name>
</gene>
<dbReference type="AlphaFoldDB" id="A0A1A9NBN4"/>
<protein>
    <submittedName>
        <fullName evidence="2">Uncharacterized protein</fullName>
    </submittedName>
</protein>
<organism evidence="2 3">
    <name type="scientific">Paraburkholderia ginsengiterrae</name>
    <dbReference type="NCBI Taxonomy" id="1462993"/>
    <lineage>
        <taxon>Bacteria</taxon>
        <taxon>Pseudomonadati</taxon>
        <taxon>Pseudomonadota</taxon>
        <taxon>Betaproteobacteria</taxon>
        <taxon>Burkholderiales</taxon>
        <taxon>Burkholderiaceae</taxon>
        <taxon>Paraburkholderia</taxon>
    </lineage>
</organism>
<comment type="caution">
    <text evidence="2">The sequence shown here is derived from an EMBL/GenBank/DDBJ whole genome shotgun (WGS) entry which is preliminary data.</text>
</comment>
<evidence type="ECO:0000256" key="1">
    <source>
        <dbReference type="SAM" id="MobiDB-lite"/>
    </source>
</evidence>
<feature type="region of interest" description="Disordered" evidence="1">
    <location>
        <begin position="61"/>
        <end position="89"/>
    </location>
</feature>